<evidence type="ECO:0000259" key="1">
    <source>
        <dbReference type="Pfam" id="PF01365"/>
    </source>
</evidence>
<feature type="non-terminal residue" evidence="2">
    <location>
        <position position="64"/>
    </location>
</feature>
<dbReference type="GO" id="GO:0016020">
    <property type="term" value="C:membrane"/>
    <property type="evidence" value="ECO:0007669"/>
    <property type="project" value="InterPro"/>
</dbReference>
<dbReference type="GeneID" id="25917962"/>
<reference evidence="2 3" key="1">
    <citation type="submission" date="2011-02" db="EMBL/GenBank/DDBJ databases">
        <title>The Genome Sequence of Sphaeroforma arctica JP610.</title>
        <authorList>
            <consortium name="The Broad Institute Genome Sequencing Platform"/>
            <person name="Russ C."/>
            <person name="Cuomo C."/>
            <person name="Young S.K."/>
            <person name="Zeng Q."/>
            <person name="Gargeya S."/>
            <person name="Alvarado L."/>
            <person name="Berlin A."/>
            <person name="Chapman S.B."/>
            <person name="Chen Z."/>
            <person name="Freedman E."/>
            <person name="Gellesch M."/>
            <person name="Goldberg J."/>
            <person name="Griggs A."/>
            <person name="Gujja S."/>
            <person name="Heilman E."/>
            <person name="Heiman D."/>
            <person name="Howarth C."/>
            <person name="Mehta T."/>
            <person name="Neiman D."/>
            <person name="Pearson M."/>
            <person name="Roberts A."/>
            <person name="Saif S."/>
            <person name="Shea T."/>
            <person name="Shenoy N."/>
            <person name="Sisk P."/>
            <person name="Stolte C."/>
            <person name="Sykes S."/>
            <person name="White J."/>
            <person name="Yandava C."/>
            <person name="Burger G."/>
            <person name="Gray M.W."/>
            <person name="Holland P.W.H."/>
            <person name="King N."/>
            <person name="Lang F.B.F."/>
            <person name="Roger A.J."/>
            <person name="Ruiz-Trillo I."/>
            <person name="Haas B."/>
            <person name="Nusbaum C."/>
            <person name="Birren B."/>
        </authorList>
    </citation>
    <scope>NUCLEOTIDE SEQUENCE [LARGE SCALE GENOMIC DNA]</scope>
    <source>
        <strain evidence="2 3">JP610</strain>
    </source>
</reference>
<dbReference type="Proteomes" id="UP000054560">
    <property type="component" value="Unassembled WGS sequence"/>
</dbReference>
<dbReference type="GO" id="GO:0005262">
    <property type="term" value="F:calcium channel activity"/>
    <property type="evidence" value="ECO:0007669"/>
    <property type="project" value="InterPro"/>
</dbReference>
<proteinExistence type="predicted"/>
<protein>
    <recommendedName>
        <fullName evidence="1">RIH domain-containing protein</fullName>
    </recommendedName>
</protein>
<dbReference type="Pfam" id="PF01365">
    <property type="entry name" value="RYDR_ITPR"/>
    <property type="match status" value="1"/>
</dbReference>
<name>A0A0L0F000_9EUKA</name>
<dbReference type="EMBL" id="KQ252422">
    <property type="protein sequence ID" value="KNC70022.1"/>
    <property type="molecule type" value="Genomic_DNA"/>
</dbReference>
<keyword evidence="3" id="KW-1185">Reference proteome</keyword>
<accession>A0A0L0F000</accession>
<evidence type="ECO:0000313" key="2">
    <source>
        <dbReference type="EMBL" id="KNC70022.1"/>
    </source>
</evidence>
<gene>
    <name evidence="2" type="ORF">SARC_17458</name>
</gene>
<dbReference type="InterPro" id="IPR000699">
    <property type="entry name" value="RIH_dom"/>
</dbReference>
<dbReference type="RefSeq" id="XP_014143924.1">
    <property type="nucleotide sequence ID" value="XM_014288449.1"/>
</dbReference>
<dbReference type="InterPro" id="IPR035910">
    <property type="entry name" value="RyR/IP3R_RIH_dom_sf"/>
</dbReference>
<dbReference type="SUPFAM" id="SSF100909">
    <property type="entry name" value="IP3 receptor type 1 binding core, domain 2"/>
    <property type="match status" value="1"/>
</dbReference>
<evidence type="ECO:0000313" key="3">
    <source>
        <dbReference type="Proteomes" id="UP000054560"/>
    </source>
</evidence>
<sequence length="64" mass="7499">MNGSIFNKDLKFMNGLLTSLICFVLGLDFGTSHPFEQLHQKPVRERQKLLREQHVIEEVFKVLK</sequence>
<dbReference type="Gene3D" id="1.25.10.30">
    <property type="entry name" value="IP3 receptor type 1 binding core, RIH domain"/>
    <property type="match status" value="1"/>
</dbReference>
<feature type="domain" description="RIH" evidence="1">
    <location>
        <begin position="16"/>
        <end position="63"/>
    </location>
</feature>
<organism evidence="2 3">
    <name type="scientific">Sphaeroforma arctica JP610</name>
    <dbReference type="NCBI Taxonomy" id="667725"/>
    <lineage>
        <taxon>Eukaryota</taxon>
        <taxon>Ichthyosporea</taxon>
        <taxon>Ichthyophonida</taxon>
        <taxon>Sphaeroforma</taxon>
    </lineage>
</organism>
<dbReference type="OrthoDB" id="76898at2759"/>
<dbReference type="AlphaFoldDB" id="A0A0L0F000"/>